<keyword evidence="1" id="KW-0812">Transmembrane</keyword>
<feature type="transmembrane region" description="Helical" evidence="1">
    <location>
        <begin position="21"/>
        <end position="43"/>
    </location>
</feature>
<comment type="caution">
    <text evidence="2">The sequence shown here is derived from an EMBL/GenBank/DDBJ whole genome shotgun (WGS) entry which is preliminary data.</text>
</comment>
<dbReference type="Proteomes" id="UP000178570">
    <property type="component" value="Unassembled WGS sequence"/>
</dbReference>
<evidence type="ECO:0000256" key="1">
    <source>
        <dbReference type="SAM" id="Phobius"/>
    </source>
</evidence>
<organism evidence="2 3">
    <name type="scientific">Candidatus Brennerbacteria bacterium RIFOXYD1_FULL_41_16</name>
    <dbReference type="NCBI Taxonomy" id="1797529"/>
    <lineage>
        <taxon>Bacteria</taxon>
        <taxon>Candidatus Brenneribacteriota</taxon>
    </lineage>
</organism>
<dbReference type="EMBL" id="MHHY01000006">
    <property type="protein sequence ID" value="OGY40708.1"/>
    <property type="molecule type" value="Genomic_DNA"/>
</dbReference>
<keyword evidence="1" id="KW-1133">Transmembrane helix</keyword>
<dbReference type="AlphaFoldDB" id="A0A1G1XL27"/>
<sequence>MFYKFFDYLKDLKKGSKKTRRAFYIWTILAVVPLVAFLFVFSMKSGVRNALSSPESGLTLGEQATSVFKDFFGDVWQGAGLIFKNTSEFFRSEKFLNMLRSVFGGPKIEVLEPGPEINLPIAEW</sequence>
<name>A0A1G1XL27_9BACT</name>
<proteinExistence type="predicted"/>
<dbReference type="STRING" id="1797529.A2570_01070"/>
<gene>
    <name evidence="2" type="ORF">A2570_01070</name>
</gene>
<evidence type="ECO:0000313" key="2">
    <source>
        <dbReference type="EMBL" id="OGY40708.1"/>
    </source>
</evidence>
<keyword evidence="1" id="KW-0472">Membrane</keyword>
<reference evidence="2 3" key="1">
    <citation type="journal article" date="2016" name="Nat. Commun.">
        <title>Thousands of microbial genomes shed light on interconnected biogeochemical processes in an aquifer system.</title>
        <authorList>
            <person name="Anantharaman K."/>
            <person name="Brown C.T."/>
            <person name="Hug L.A."/>
            <person name="Sharon I."/>
            <person name="Castelle C.J."/>
            <person name="Probst A.J."/>
            <person name="Thomas B.C."/>
            <person name="Singh A."/>
            <person name="Wilkins M.J."/>
            <person name="Karaoz U."/>
            <person name="Brodie E.L."/>
            <person name="Williams K.H."/>
            <person name="Hubbard S.S."/>
            <person name="Banfield J.F."/>
        </authorList>
    </citation>
    <scope>NUCLEOTIDE SEQUENCE [LARGE SCALE GENOMIC DNA]</scope>
</reference>
<protein>
    <submittedName>
        <fullName evidence="2">Uncharacterized protein</fullName>
    </submittedName>
</protein>
<evidence type="ECO:0000313" key="3">
    <source>
        <dbReference type="Proteomes" id="UP000178570"/>
    </source>
</evidence>
<accession>A0A1G1XL27</accession>